<evidence type="ECO:0000256" key="4">
    <source>
        <dbReference type="ARBA" id="ARBA00022803"/>
    </source>
</evidence>
<keyword evidence="5" id="KW-0812">Transmembrane</keyword>
<dbReference type="KEGG" id="sedi:EBB79_06150"/>
<dbReference type="Gene3D" id="1.25.40.10">
    <property type="entry name" value="Tetratricopeptide repeat domain"/>
    <property type="match status" value="1"/>
</dbReference>
<dbReference type="GO" id="GO:0007018">
    <property type="term" value="P:microtubule-based movement"/>
    <property type="evidence" value="ECO:0007669"/>
    <property type="project" value="TreeGrafter"/>
</dbReference>
<organism evidence="6 7">
    <name type="scientific">Parasedimentitalea marina</name>
    <dbReference type="NCBI Taxonomy" id="2483033"/>
    <lineage>
        <taxon>Bacteria</taxon>
        <taxon>Pseudomonadati</taxon>
        <taxon>Pseudomonadota</taxon>
        <taxon>Alphaproteobacteria</taxon>
        <taxon>Rhodobacterales</taxon>
        <taxon>Paracoccaceae</taxon>
        <taxon>Parasedimentitalea</taxon>
    </lineage>
</organism>
<keyword evidence="7" id="KW-1185">Reference proteome</keyword>
<evidence type="ECO:0000256" key="3">
    <source>
        <dbReference type="ARBA" id="ARBA00022737"/>
    </source>
</evidence>
<accession>A0A3T0N0L3</accession>
<dbReference type="RefSeq" id="WP_127748070.1">
    <property type="nucleotide sequence ID" value="NZ_CP033219.1"/>
</dbReference>
<dbReference type="InterPro" id="IPR002151">
    <property type="entry name" value="Kinesin_light"/>
</dbReference>
<reference evidence="6 7" key="1">
    <citation type="submission" date="2018-10" db="EMBL/GenBank/DDBJ databases">
        <title>Parasedimentitalea marina sp. nov., a psychrophilic bacterium isolated from deep seawater of the New Britain Trench.</title>
        <authorList>
            <person name="Cao J."/>
        </authorList>
    </citation>
    <scope>NUCLEOTIDE SEQUENCE [LARGE SCALE GENOMIC DNA]</scope>
    <source>
        <strain evidence="6 7">W43</strain>
    </source>
</reference>
<evidence type="ECO:0000256" key="2">
    <source>
        <dbReference type="ARBA" id="ARBA00022490"/>
    </source>
</evidence>
<dbReference type="Proteomes" id="UP000283063">
    <property type="component" value="Chromosome"/>
</dbReference>
<keyword evidence="5" id="KW-0472">Membrane</keyword>
<evidence type="ECO:0000256" key="1">
    <source>
        <dbReference type="ARBA" id="ARBA00004496"/>
    </source>
</evidence>
<keyword evidence="2" id="KW-0963">Cytoplasm</keyword>
<dbReference type="GO" id="GO:0019894">
    <property type="term" value="F:kinesin binding"/>
    <property type="evidence" value="ECO:0007669"/>
    <property type="project" value="TreeGrafter"/>
</dbReference>
<dbReference type="PANTHER" id="PTHR45783">
    <property type="entry name" value="KINESIN LIGHT CHAIN"/>
    <property type="match status" value="1"/>
</dbReference>
<dbReference type="OrthoDB" id="7203053at2"/>
<dbReference type="EMBL" id="CP033219">
    <property type="protein sequence ID" value="AZV77512.1"/>
    <property type="molecule type" value="Genomic_DNA"/>
</dbReference>
<evidence type="ECO:0000256" key="5">
    <source>
        <dbReference type="SAM" id="Phobius"/>
    </source>
</evidence>
<evidence type="ECO:0000313" key="6">
    <source>
        <dbReference type="EMBL" id="AZV77512.1"/>
    </source>
</evidence>
<dbReference type="GO" id="GO:0005871">
    <property type="term" value="C:kinesin complex"/>
    <property type="evidence" value="ECO:0007669"/>
    <property type="project" value="InterPro"/>
</dbReference>
<proteinExistence type="predicted"/>
<keyword evidence="5" id="KW-1133">Transmembrane helix</keyword>
<dbReference type="PANTHER" id="PTHR45783:SF3">
    <property type="entry name" value="KINESIN LIGHT CHAIN"/>
    <property type="match status" value="1"/>
</dbReference>
<keyword evidence="4" id="KW-0802">TPR repeat</keyword>
<dbReference type="SUPFAM" id="SSF48452">
    <property type="entry name" value="TPR-like"/>
    <property type="match status" value="2"/>
</dbReference>
<evidence type="ECO:0000313" key="7">
    <source>
        <dbReference type="Proteomes" id="UP000283063"/>
    </source>
</evidence>
<dbReference type="InterPro" id="IPR011990">
    <property type="entry name" value="TPR-like_helical_dom_sf"/>
</dbReference>
<feature type="transmembrane region" description="Helical" evidence="5">
    <location>
        <begin position="12"/>
        <end position="32"/>
    </location>
</feature>
<gene>
    <name evidence="6" type="ORF">EBB79_06150</name>
</gene>
<dbReference type="AlphaFoldDB" id="A0A3T0N0L3"/>
<keyword evidence="3" id="KW-0677">Repeat</keyword>
<comment type="subcellular location">
    <subcellularLocation>
        <location evidence="1">Cytoplasm</location>
    </subcellularLocation>
</comment>
<sequence length="395" mass="43474">MNDLIENWGGLFDIAVFLVAVAGVSTTAILLVHRNRTVTKVADIEQERDALRMTNVQQAARLNAVDPERFLDTIADLTSRADYRGQDTAAGTYIEAHAIALGRAAEILAEQRILDSESDGKDAAYNANRYARLGLAACPGSGRLVALEKFTLQRAQDIDLGHPIEVLDWDQTYDVDLKRLSVELFDRGHYQLAEIVARRSVALTEKGSGHFPGIVALHGKVLAKLGVYDAAEPLCRAAVEASRKMQDTNSSDYSSQLNNLADLLQTTRRYDEAEPLYREALVVIGKTRGTEHPDYVAQLNKLAGLLESAGRPGEAKPLYHEVLKIGRKALGAAYPDFDIDLKNQARVLHQSGRSSETEPLHREAQAVFERVRGMATKVADVTHESLDAEHTTRPN</sequence>
<protein>
    <submittedName>
        <fullName evidence="6">Tetratricopeptide repeat protein</fullName>
    </submittedName>
</protein>
<name>A0A3T0N0L3_9RHOB</name>
<dbReference type="GO" id="GO:0005737">
    <property type="term" value="C:cytoplasm"/>
    <property type="evidence" value="ECO:0007669"/>
    <property type="project" value="UniProtKB-SubCell"/>
</dbReference>
<dbReference type="Pfam" id="PF13424">
    <property type="entry name" value="TPR_12"/>
    <property type="match status" value="1"/>
</dbReference>